<dbReference type="Pfam" id="PF00589">
    <property type="entry name" value="Phage_integrase"/>
    <property type="match status" value="1"/>
</dbReference>
<dbReference type="InterPro" id="IPR013762">
    <property type="entry name" value="Integrase-like_cat_sf"/>
</dbReference>
<name>A0A1Q5P480_9BACI</name>
<dbReference type="CDD" id="cd01189">
    <property type="entry name" value="INT_ICEBs1_C_like"/>
    <property type="match status" value="1"/>
</dbReference>
<gene>
    <name evidence="3" type="ORF">BLL40_05575</name>
</gene>
<dbReference type="EMBL" id="MRWQ01000005">
    <property type="protein sequence ID" value="OKL37056.1"/>
    <property type="molecule type" value="Genomic_DNA"/>
</dbReference>
<reference evidence="3 4" key="1">
    <citation type="submission" date="2016-12" db="EMBL/GenBank/DDBJ databases">
        <title>Domibacillus sp. SAOS 44 whole genome sequencing.</title>
        <authorList>
            <person name="Verma A."/>
            <person name="Krishnamurthi S."/>
        </authorList>
    </citation>
    <scope>NUCLEOTIDE SEQUENCE [LARGE SCALE GENOMIC DNA]</scope>
    <source>
        <strain evidence="3 4">SAOS 44</strain>
    </source>
</reference>
<keyword evidence="4" id="KW-1185">Reference proteome</keyword>
<accession>A0A1Q5P480</accession>
<evidence type="ECO:0000259" key="2">
    <source>
        <dbReference type="PROSITE" id="PS51898"/>
    </source>
</evidence>
<dbReference type="InterPro" id="IPR050090">
    <property type="entry name" value="Tyrosine_recombinase_XerCD"/>
</dbReference>
<evidence type="ECO:0000313" key="4">
    <source>
        <dbReference type="Proteomes" id="UP000186524"/>
    </source>
</evidence>
<dbReference type="Proteomes" id="UP000186524">
    <property type="component" value="Unassembled WGS sequence"/>
</dbReference>
<dbReference type="Gene3D" id="1.10.443.10">
    <property type="entry name" value="Intergrase catalytic core"/>
    <property type="match status" value="1"/>
</dbReference>
<dbReference type="PANTHER" id="PTHR30349:SF64">
    <property type="entry name" value="PROPHAGE INTEGRASE INTD-RELATED"/>
    <property type="match status" value="1"/>
</dbReference>
<dbReference type="GO" id="GO:0006310">
    <property type="term" value="P:DNA recombination"/>
    <property type="evidence" value="ECO:0007669"/>
    <property type="project" value="UniProtKB-KW"/>
</dbReference>
<sequence>MYNAMEKALVLGKLKKNPCRGATISNRNAKEDTRLKYILSEDVPSFLQTAFKYNYIYYIFFKVLIESGMRKGEAAALQWTDIDLKESRISITKSLDFQADSEEGLFGDTKTYNSKREIVMSQSIMNELRDHKKWQNNNKLTLNDIYKHDLNLVFCRIDGNYLPKSTLFNAFKRILKQAELQQLPIHSLRHTHAVMLLESGASMKFIQDRLGHGSMAITADVYSHVSDRLSKETIEEYEKYVSLFLK</sequence>
<dbReference type="GO" id="GO:0003677">
    <property type="term" value="F:DNA binding"/>
    <property type="evidence" value="ECO:0007669"/>
    <property type="project" value="InterPro"/>
</dbReference>
<dbReference type="STRING" id="1714354.BLL40_05575"/>
<dbReference type="GO" id="GO:0015074">
    <property type="term" value="P:DNA integration"/>
    <property type="evidence" value="ECO:0007669"/>
    <property type="project" value="InterPro"/>
</dbReference>
<dbReference type="AlphaFoldDB" id="A0A1Q5P480"/>
<feature type="domain" description="Tyr recombinase" evidence="2">
    <location>
        <begin position="33"/>
        <end position="235"/>
    </location>
</feature>
<evidence type="ECO:0000256" key="1">
    <source>
        <dbReference type="ARBA" id="ARBA00023172"/>
    </source>
</evidence>
<dbReference type="PROSITE" id="PS51898">
    <property type="entry name" value="TYR_RECOMBINASE"/>
    <property type="match status" value="1"/>
</dbReference>
<organism evidence="3 4">
    <name type="scientific">Domibacillus mangrovi</name>
    <dbReference type="NCBI Taxonomy" id="1714354"/>
    <lineage>
        <taxon>Bacteria</taxon>
        <taxon>Bacillati</taxon>
        <taxon>Bacillota</taxon>
        <taxon>Bacilli</taxon>
        <taxon>Bacillales</taxon>
        <taxon>Bacillaceae</taxon>
        <taxon>Domibacillus</taxon>
    </lineage>
</organism>
<proteinExistence type="predicted"/>
<comment type="caution">
    <text evidence="3">The sequence shown here is derived from an EMBL/GenBank/DDBJ whole genome shotgun (WGS) entry which is preliminary data.</text>
</comment>
<keyword evidence="1" id="KW-0233">DNA recombination</keyword>
<evidence type="ECO:0000313" key="3">
    <source>
        <dbReference type="EMBL" id="OKL37056.1"/>
    </source>
</evidence>
<dbReference type="InterPro" id="IPR002104">
    <property type="entry name" value="Integrase_catalytic"/>
</dbReference>
<protein>
    <submittedName>
        <fullName evidence="3">Site-specific integrase</fullName>
    </submittedName>
</protein>
<dbReference type="PANTHER" id="PTHR30349">
    <property type="entry name" value="PHAGE INTEGRASE-RELATED"/>
    <property type="match status" value="1"/>
</dbReference>
<dbReference type="InterPro" id="IPR011010">
    <property type="entry name" value="DNA_brk_join_enz"/>
</dbReference>
<dbReference type="SUPFAM" id="SSF56349">
    <property type="entry name" value="DNA breaking-rejoining enzymes"/>
    <property type="match status" value="1"/>
</dbReference>